<evidence type="ECO:0000313" key="4">
    <source>
        <dbReference type="EMBL" id="MCQ4636621.1"/>
    </source>
</evidence>
<proteinExistence type="predicted"/>
<reference evidence="4 5" key="1">
    <citation type="submission" date="2022-06" db="EMBL/GenBank/DDBJ databases">
        <title>Isolation of gut microbiota from human fecal samples.</title>
        <authorList>
            <person name="Pamer E.G."/>
            <person name="Barat B."/>
            <person name="Waligurski E."/>
            <person name="Medina S."/>
            <person name="Paddock L."/>
            <person name="Mostad J."/>
        </authorList>
    </citation>
    <scope>NUCLEOTIDE SEQUENCE [LARGE SCALE GENOMIC DNA]</scope>
    <source>
        <strain evidence="4 5">SL.3.17</strain>
    </source>
</reference>
<organism evidence="4 5">
    <name type="scientific">Anaerovorax odorimutans</name>
    <dbReference type="NCBI Taxonomy" id="109327"/>
    <lineage>
        <taxon>Bacteria</taxon>
        <taxon>Bacillati</taxon>
        <taxon>Bacillota</taxon>
        <taxon>Clostridia</taxon>
        <taxon>Peptostreptococcales</taxon>
        <taxon>Anaerovoracaceae</taxon>
        <taxon>Anaerovorax</taxon>
    </lineage>
</organism>
<evidence type="ECO:0000256" key="1">
    <source>
        <dbReference type="SAM" id="MobiDB-lite"/>
    </source>
</evidence>
<gene>
    <name evidence="4" type="ORF">NE619_07755</name>
</gene>
<keyword evidence="2" id="KW-0812">Transmembrane</keyword>
<dbReference type="RefSeq" id="WP_256131816.1">
    <property type="nucleotide sequence ID" value="NZ_JANFXK010000007.1"/>
</dbReference>
<evidence type="ECO:0000256" key="3">
    <source>
        <dbReference type="SAM" id="SignalP"/>
    </source>
</evidence>
<dbReference type="Proteomes" id="UP001524502">
    <property type="component" value="Unassembled WGS sequence"/>
</dbReference>
<feature type="region of interest" description="Disordered" evidence="1">
    <location>
        <begin position="517"/>
        <end position="548"/>
    </location>
</feature>
<name>A0ABT1RN59_9FIRM</name>
<keyword evidence="2" id="KW-0472">Membrane</keyword>
<keyword evidence="5" id="KW-1185">Reference proteome</keyword>
<keyword evidence="3" id="KW-0732">Signal</keyword>
<evidence type="ECO:0000256" key="2">
    <source>
        <dbReference type="SAM" id="Phobius"/>
    </source>
</evidence>
<feature type="transmembrane region" description="Helical" evidence="2">
    <location>
        <begin position="554"/>
        <end position="573"/>
    </location>
</feature>
<feature type="compositionally biased region" description="Low complexity" evidence="1">
    <location>
        <begin position="525"/>
        <end position="538"/>
    </location>
</feature>
<sequence>MKRKRAVRVFCILAVMMLVGSQLAVSAFAGTAKVKKVDYKEPSKDVKATVEVIPTEGYFKGIKKIIAKYNIGNNAEGDQVIELSNIVKAIDEFIAEKGANYATQPGDKYPVEVVITNSSGHDYQYKDGSFLLSTADTSQRDNLTAVTGFDGQQIPFDFTGALSPTKPLQDLFGVTRDLDITINMVCNIYDVLKAKGFTGDQALTDYIKDYYSKENSYKIESLDQLTLAQKLDLQKTMRNSQSTVTKTQLDELQKQYPKIMDHALAKQKSDGTYEVQIKWPENELAAMSYNFFYDSLLSLAFGKDAETLKGTPKTTSLEMAVADYMSNKGGIWSSANEYFKSIASGEKQLSAGQDSELTFNYLTALDGENTPNTYQLYAFSWYNTITLEQTDVEQYYYDGDISITKNVTENGKPYQVNTTFYAALFDDEACTTLTKDSDGKPIIIPLELKGQDSVTVTTDKTIPRGTFYVAETDKDGNVVKSTDQLTVTISSPSITVTEEATAAVTITNDYKDYEGYYRENGDNPVTTTTETSSTTTDVTAEKPEAVQTGDDSTMAPYIAALILAAAAAAAVAVTGKRKRITKK</sequence>
<accession>A0ABT1RN59</accession>
<protein>
    <submittedName>
        <fullName evidence="4">Uncharacterized protein</fullName>
    </submittedName>
</protein>
<comment type="caution">
    <text evidence="4">The sequence shown here is derived from an EMBL/GenBank/DDBJ whole genome shotgun (WGS) entry which is preliminary data.</text>
</comment>
<keyword evidence="2" id="KW-1133">Transmembrane helix</keyword>
<feature type="chain" id="PRO_5046191658" evidence="3">
    <location>
        <begin position="27"/>
        <end position="583"/>
    </location>
</feature>
<evidence type="ECO:0000313" key="5">
    <source>
        <dbReference type="Proteomes" id="UP001524502"/>
    </source>
</evidence>
<feature type="signal peptide" evidence="3">
    <location>
        <begin position="1"/>
        <end position="26"/>
    </location>
</feature>
<dbReference type="EMBL" id="JANFXK010000007">
    <property type="protein sequence ID" value="MCQ4636621.1"/>
    <property type="molecule type" value="Genomic_DNA"/>
</dbReference>